<dbReference type="EC" id="2.3.2.27" evidence="2"/>
<dbReference type="Pfam" id="PF14369">
    <property type="entry name" value="Zn_ribbon_19"/>
    <property type="match status" value="1"/>
</dbReference>
<evidence type="ECO:0000313" key="11">
    <source>
        <dbReference type="EMBL" id="TQD91087.1"/>
    </source>
</evidence>
<accession>A0A540LX70</accession>
<evidence type="ECO:0000256" key="8">
    <source>
        <dbReference type="PROSITE-ProRule" id="PRU00175"/>
    </source>
</evidence>
<dbReference type="InterPro" id="IPR039525">
    <property type="entry name" value="RNF126-like_zinc-ribbon"/>
</dbReference>
<name>A0A540LX70_MALBA</name>
<dbReference type="GO" id="GO:0005737">
    <property type="term" value="C:cytoplasm"/>
    <property type="evidence" value="ECO:0007669"/>
    <property type="project" value="TreeGrafter"/>
</dbReference>
<evidence type="ECO:0000256" key="6">
    <source>
        <dbReference type="ARBA" id="ARBA00022786"/>
    </source>
</evidence>
<evidence type="ECO:0000256" key="4">
    <source>
        <dbReference type="ARBA" id="ARBA00022723"/>
    </source>
</evidence>
<dbReference type="SUPFAM" id="SSF57850">
    <property type="entry name" value="RING/U-box"/>
    <property type="match status" value="1"/>
</dbReference>
<evidence type="ECO:0000256" key="9">
    <source>
        <dbReference type="SAM" id="MobiDB-lite"/>
    </source>
</evidence>
<sequence>MSSSPTRSRDINIDDGTTSPYQLYWCYHCNRTVRIASNSPSEIVCPRCFGQFLSEIDMSISPRLLVDYTSFDPSPEARLLEALSLVFEPFTRPFNRELFDPEADPRGRRHHEHEGGGTGIEPEVRDLWTNRRRRRRRNRSFDGGENWELEPEPRTRNRPRTWIVVRPVDDPYNPVGPTSQTPENPILPVPRGVDLGNYFFGPGLQGLIEELTQNDRPGPPPLPESAINAIPTVEISEAHLINDSCCPICMEEFKVGGAARELPCNHIFHSECIIPWLRLHNSCPVCRVEIPVPGGGLDESEGSNSGGERRGRRSRLGSLWPSRAGYRRMEPQGGNATSTSGAALNMAVNYARRHYAGYYSSASLYHTLISISKVSRKLKHRKLDQNLIQSCSCFNRNDILQQQSGPSDHNQHSTPQQNLKPSTKILFLMFRYYLSDTISRSVIGRQHTDEPE</sequence>
<evidence type="ECO:0000259" key="10">
    <source>
        <dbReference type="PROSITE" id="PS50089"/>
    </source>
</evidence>
<dbReference type="FunFam" id="3.30.40.10:FF:000022">
    <property type="entry name" value="E3 ubiquitin-protein ligase RING1-like"/>
    <property type="match status" value="1"/>
</dbReference>
<gene>
    <name evidence="11" type="ORF">C1H46_023321</name>
</gene>
<keyword evidence="3" id="KW-0808">Transferase</keyword>
<dbReference type="PANTHER" id="PTHR15710:SF18">
    <property type="entry name" value="RING-TYPE E3 UBIQUITIN TRANSFERASE"/>
    <property type="match status" value="1"/>
</dbReference>
<keyword evidence="6" id="KW-0833">Ubl conjugation pathway</keyword>
<protein>
    <recommendedName>
        <fullName evidence="2">RING-type E3 ubiquitin transferase</fullName>
        <ecNumber evidence="2">2.3.2.27</ecNumber>
    </recommendedName>
</protein>
<keyword evidence="4" id="KW-0479">Metal-binding</keyword>
<dbReference type="Proteomes" id="UP000315295">
    <property type="component" value="Unassembled WGS sequence"/>
</dbReference>
<dbReference type="AlphaFoldDB" id="A0A540LX70"/>
<dbReference type="SMART" id="SM00184">
    <property type="entry name" value="RING"/>
    <property type="match status" value="1"/>
</dbReference>
<dbReference type="GO" id="GO:0008270">
    <property type="term" value="F:zinc ion binding"/>
    <property type="evidence" value="ECO:0007669"/>
    <property type="project" value="UniProtKB-KW"/>
</dbReference>
<keyword evidence="7" id="KW-0862">Zinc</keyword>
<proteinExistence type="predicted"/>
<feature type="region of interest" description="Disordered" evidence="9">
    <location>
        <begin position="98"/>
        <end position="122"/>
    </location>
</feature>
<evidence type="ECO:0000313" key="12">
    <source>
        <dbReference type="Proteomes" id="UP000315295"/>
    </source>
</evidence>
<dbReference type="PROSITE" id="PS50089">
    <property type="entry name" value="ZF_RING_2"/>
    <property type="match status" value="1"/>
</dbReference>
<organism evidence="11 12">
    <name type="scientific">Malus baccata</name>
    <name type="common">Siberian crab apple</name>
    <name type="synonym">Pyrus baccata</name>
    <dbReference type="NCBI Taxonomy" id="106549"/>
    <lineage>
        <taxon>Eukaryota</taxon>
        <taxon>Viridiplantae</taxon>
        <taxon>Streptophyta</taxon>
        <taxon>Embryophyta</taxon>
        <taxon>Tracheophyta</taxon>
        <taxon>Spermatophyta</taxon>
        <taxon>Magnoliopsida</taxon>
        <taxon>eudicotyledons</taxon>
        <taxon>Gunneridae</taxon>
        <taxon>Pentapetalae</taxon>
        <taxon>rosids</taxon>
        <taxon>fabids</taxon>
        <taxon>Rosales</taxon>
        <taxon>Rosaceae</taxon>
        <taxon>Amygdaloideae</taxon>
        <taxon>Maleae</taxon>
        <taxon>Malus</taxon>
    </lineage>
</organism>
<dbReference type="GO" id="GO:0016567">
    <property type="term" value="P:protein ubiquitination"/>
    <property type="evidence" value="ECO:0007669"/>
    <property type="project" value="TreeGrafter"/>
</dbReference>
<feature type="region of interest" description="Disordered" evidence="9">
    <location>
        <begin position="296"/>
        <end position="317"/>
    </location>
</feature>
<comment type="caution">
    <text evidence="11">The sequence shown here is derived from an EMBL/GenBank/DDBJ whole genome shotgun (WGS) entry which is preliminary data.</text>
</comment>
<evidence type="ECO:0000256" key="3">
    <source>
        <dbReference type="ARBA" id="ARBA00022679"/>
    </source>
</evidence>
<comment type="catalytic activity">
    <reaction evidence="1">
        <text>S-ubiquitinyl-[E2 ubiquitin-conjugating enzyme]-L-cysteine + [acceptor protein]-L-lysine = [E2 ubiquitin-conjugating enzyme]-L-cysteine + N(6)-ubiquitinyl-[acceptor protein]-L-lysine.</text>
        <dbReference type="EC" id="2.3.2.27"/>
    </reaction>
</comment>
<feature type="domain" description="RING-type" evidence="10">
    <location>
        <begin position="246"/>
        <end position="287"/>
    </location>
</feature>
<evidence type="ECO:0000256" key="1">
    <source>
        <dbReference type="ARBA" id="ARBA00000900"/>
    </source>
</evidence>
<dbReference type="CDD" id="cd16667">
    <property type="entry name" value="RING-H2_RNF126-like"/>
    <property type="match status" value="1"/>
</dbReference>
<feature type="region of interest" description="Disordered" evidence="9">
    <location>
        <begin position="399"/>
        <end position="418"/>
    </location>
</feature>
<keyword evidence="5 8" id="KW-0863">Zinc-finger</keyword>
<evidence type="ECO:0000256" key="2">
    <source>
        <dbReference type="ARBA" id="ARBA00012483"/>
    </source>
</evidence>
<dbReference type="Pfam" id="PF13639">
    <property type="entry name" value="zf-RING_2"/>
    <property type="match status" value="1"/>
</dbReference>
<dbReference type="EMBL" id="VIEB01000432">
    <property type="protein sequence ID" value="TQD91087.1"/>
    <property type="molecule type" value="Genomic_DNA"/>
</dbReference>
<evidence type="ECO:0000256" key="5">
    <source>
        <dbReference type="ARBA" id="ARBA00022771"/>
    </source>
</evidence>
<dbReference type="GO" id="GO:0061630">
    <property type="term" value="F:ubiquitin protein ligase activity"/>
    <property type="evidence" value="ECO:0007669"/>
    <property type="project" value="UniProtKB-EC"/>
</dbReference>
<keyword evidence="12" id="KW-1185">Reference proteome</keyword>
<dbReference type="PANTHER" id="PTHR15710">
    <property type="entry name" value="E3 UBIQUITIN-PROTEIN LIGASE PRAJA"/>
    <property type="match status" value="1"/>
</dbReference>
<evidence type="ECO:0000256" key="7">
    <source>
        <dbReference type="ARBA" id="ARBA00022833"/>
    </source>
</evidence>
<dbReference type="InterPro" id="IPR013083">
    <property type="entry name" value="Znf_RING/FYVE/PHD"/>
</dbReference>
<dbReference type="InterPro" id="IPR001841">
    <property type="entry name" value="Znf_RING"/>
</dbReference>
<dbReference type="Gene3D" id="3.30.40.10">
    <property type="entry name" value="Zinc/RING finger domain, C3HC4 (zinc finger)"/>
    <property type="match status" value="1"/>
</dbReference>
<reference evidence="11 12" key="1">
    <citation type="journal article" date="2019" name="G3 (Bethesda)">
        <title>Sequencing of a Wild Apple (Malus baccata) Genome Unravels the Differences Between Cultivated and Wild Apple Species Regarding Disease Resistance and Cold Tolerance.</title>
        <authorList>
            <person name="Chen X."/>
        </authorList>
    </citation>
    <scope>NUCLEOTIDE SEQUENCE [LARGE SCALE GENOMIC DNA]</scope>
    <source>
        <strain evidence="12">cv. Shandingzi</strain>
        <tissue evidence="11">Leaves</tissue>
    </source>
</reference>